<feature type="transmembrane region" description="Helical" evidence="2">
    <location>
        <begin position="151"/>
        <end position="173"/>
    </location>
</feature>
<comment type="caution">
    <text evidence="3">The sequence shown here is derived from an EMBL/GenBank/DDBJ whole genome shotgun (WGS) entry which is preliminary data.</text>
</comment>
<evidence type="ECO:0000256" key="1">
    <source>
        <dbReference type="SAM" id="MobiDB-lite"/>
    </source>
</evidence>
<dbReference type="PANTHER" id="PTHR32309">
    <property type="entry name" value="TYROSINE-PROTEIN KINASE"/>
    <property type="match status" value="1"/>
</dbReference>
<keyword evidence="2" id="KW-0812">Transmembrane</keyword>
<feature type="compositionally biased region" description="Low complexity" evidence="1">
    <location>
        <begin position="61"/>
        <end position="75"/>
    </location>
</feature>
<reference evidence="3 4" key="1">
    <citation type="submission" date="2017-05" db="EMBL/GenBank/DDBJ databases">
        <authorList>
            <person name="Varghese N."/>
            <person name="Submissions S."/>
        </authorList>
    </citation>
    <scope>NUCLEOTIDE SEQUENCE [LARGE SCALE GENOMIC DNA]</scope>
    <source>
        <strain evidence="3 4">DSM 29734</strain>
    </source>
</reference>
<evidence type="ECO:0000313" key="4">
    <source>
        <dbReference type="Proteomes" id="UP001157961"/>
    </source>
</evidence>
<keyword evidence="4" id="KW-1185">Reference proteome</keyword>
<dbReference type="Proteomes" id="UP001157961">
    <property type="component" value="Unassembled WGS sequence"/>
</dbReference>
<feature type="region of interest" description="Disordered" evidence="1">
    <location>
        <begin position="1"/>
        <end position="145"/>
    </location>
</feature>
<keyword evidence="2" id="KW-1133">Transmembrane helix</keyword>
<name>A0ABY1NBW9_9RHOB</name>
<feature type="compositionally biased region" description="Pro residues" evidence="1">
    <location>
        <begin position="115"/>
        <end position="129"/>
    </location>
</feature>
<dbReference type="PANTHER" id="PTHR32309:SF13">
    <property type="entry name" value="FERRIC ENTEROBACTIN TRANSPORT PROTEIN FEPE"/>
    <property type="match status" value="1"/>
</dbReference>
<evidence type="ECO:0000256" key="2">
    <source>
        <dbReference type="SAM" id="Phobius"/>
    </source>
</evidence>
<feature type="compositionally biased region" description="Low complexity" evidence="1">
    <location>
        <begin position="31"/>
        <end position="45"/>
    </location>
</feature>
<dbReference type="EMBL" id="FXTY01000001">
    <property type="protein sequence ID" value="SMP05457.1"/>
    <property type="molecule type" value="Genomic_DNA"/>
</dbReference>
<keyword evidence="2" id="KW-0472">Membrane</keyword>
<feature type="compositionally biased region" description="Polar residues" evidence="1">
    <location>
        <begin position="99"/>
        <end position="112"/>
    </location>
</feature>
<feature type="transmembrane region" description="Helical" evidence="2">
    <location>
        <begin position="489"/>
        <end position="511"/>
    </location>
</feature>
<gene>
    <name evidence="3" type="ORF">SAMN06265373_101564</name>
</gene>
<accession>A0ABY1NBW9</accession>
<protein>
    <submittedName>
        <fullName evidence="3">Capsular polysaccharide transport system permease protein</fullName>
    </submittedName>
</protein>
<proteinExistence type="predicted"/>
<sequence length="515" mass="55753">MADASQGQGAPKAEKKSVSKGDINTQKQPTPKAASKPAAAGSASGNPEKLKVVTGKGAGKNGSAAGQNAQKPNAGHAGGGKARNANADAANKKPHAKNTTPNKTPQAQSAETPQLPVPAPAPAPVPKTPDQPRKVQSKPPAKAARMSPRHWVIVASFFLMVILPIGGVVGYLWGVSKDQFGSVTGFTVRQEESAGAQEILGGLAQLTGGNTSGDGEILYQFILSQRMVRLVEESVGLRAHYSQYWKEDPVFSLWPDATIEDLEWFWTRIVRVSLDSSSGLIDVQVRAFDPETANAISSSIVSYSQAMINALNDQAREDAMRYAREDLETSVDRLKIAREALTAFRTRTRIVDPASDLQGRMGVMSNLQQQLAEALIEYDLLKGTTSPNDPRISQTQRRITAIQDRIKLEREAFATESIETGAGQEDYPDLIAEYEGLVVDREFAEGTYRATLSAVDVARAKAQRQSRYLATFVPPTLAESSEYPKRITMAALAALCLLLVWSILTLVYYSIRDRS</sequence>
<organism evidence="3 4">
    <name type="scientific">Shimia sagamensis</name>
    <dbReference type="NCBI Taxonomy" id="1566352"/>
    <lineage>
        <taxon>Bacteria</taxon>
        <taxon>Pseudomonadati</taxon>
        <taxon>Pseudomonadota</taxon>
        <taxon>Alphaproteobacteria</taxon>
        <taxon>Rhodobacterales</taxon>
        <taxon>Roseobacteraceae</taxon>
    </lineage>
</organism>
<dbReference type="InterPro" id="IPR050445">
    <property type="entry name" value="Bact_polysacc_biosynth/exp"/>
</dbReference>
<evidence type="ECO:0000313" key="3">
    <source>
        <dbReference type="EMBL" id="SMP05457.1"/>
    </source>
</evidence>